<gene>
    <name evidence="3" type="ORF">SAMN05192554_10186</name>
</gene>
<dbReference type="CDD" id="cd03442">
    <property type="entry name" value="BFIT_BACH"/>
    <property type="match status" value="1"/>
</dbReference>
<dbReference type="GO" id="GO:0009062">
    <property type="term" value="P:fatty acid catabolic process"/>
    <property type="evidence" value="ECO:0007669"/>
    <property type="project" value="TreeGrafter"/>
</dbReference>
<reference evidence="3 4" key="1">
    <citation type="submission" date="2016-10" db="EMBL/GenBank/DDBJ databases">
        <authorList>
            <person name="de Groot N.N."/>
        </authorList>
    </citation>
    <scope>NUCLEOTIDE SEQUENCE [LARGE SCALE GENOMIC DNA]</scope>
    <source>
        <strain evidence="4">EB21,IBRC-M 10013,KCTC 4048</strain>
    </source>
</reference>
<organism evidence="3 4">
    <name type="scientific">Haloarchaeobius iranensis</name>
    <dbReference type="NCBI Taxonomy" id="996166"/>
    <lineage>
        <taxon>Archaea</taxon>
        <taxon>Methanobacteriati</taxon>
        <taxon>Methanobacteriota</taxon>
        <taxon>Stenosarchaea group</taxon>
        <taxon>Halobacteria</taxon>
        <taxon>Halobacteriales</taxon>
        <taxon>Halorubellaceae</taxon>
        <taxon>Haloarchaeobius</taxon>
    </lineage>
</organism>
<sequence length="148" mass="16158">MQTLSETRITNRQRVQPNHANNYEAVHGGNLMKWMDEVGAMAAMRFAGETCVTAAVDEFSFERPIPVGETALIDAYVFDAGRTSVRVFLRAYREEPRSGDTEQTTAACFTFVAVGDDGKPVPVPSVRIETDADERLQATARAAVDGGD</sequence>
<dbReference type="OrthoDB" id="15030at2157"/>
<dbReference type="Proteomes" id="UP000199370">
    <property type="component" value="Unassembled WGS sequence"/>
</dbReference>
<dbReference type="SUPFAM" id="SSF54637">
    <property type="entry name" value="Thioesterase/thiol ester dehydrase-isomerase"/>
    <property type="match status" value="1"/>
</dbReference>
<protein>
    <submittedName>
        <fullName evidence="3">Acyl-CoA hydrolase</fullName>
    </submittedName>
</protein>
<evidence type="ECO:0000313" key="4">
    <source>
        <dbReference type="Proteomes" id="UP000199370"/>
    </source>
</evidence>
<dbReference type="PANTHER" id="PTHR11049">
    <property type="entry name" value="ACYL COENZYME A THIOESTER HYDROLASE"/>
    <property type="match status" value="1"/>
</dbReference>
<dbReference type="InterPro" id="IPR029069">
    <property type="entry name" value="HotDog_dom_sf"/>
</dbReference>
<dbReference type="RefSeq" id="WP_089731056.1">
    <property type="nucleotide sequence ID" value="NZ_FNIA01000001.1"/>
</dbReference>
<keyword evidence="1 3" id="KW-0378">Hydrolase</keyword>
<dbReference type="EMBL" id="FNIA01000001">
    <property type="protein sequence ID" value="SDM33032.1"/>
    <property type="molecule type" value="Genomic_DNA"/>
</dbReference>
<dbReference type="InterPro" id="IPR006683">
    <property type="entry name" value="Thioestr_dom"/>
</dbReference>
<dbReference type="GO" id="GO:0006637">
    <property type="term" value="P:acyl-CoA metabolic process"/>
    <property type="evidence" value="ECO:0007669"/>
    <property type="project" value="TreeGrafter"/>
</dbReference>
<dbReference type="GO" id="GO:0052816">
    <property type="term" value="F:long-chain fatty acyl-CoA hydrolase activity"/>
    <property type="evidence" value="ECO:0007669"/>
    <property type="project" value="TreeGrafter"/>
</dbReference>
<feature type="domain" description="HotDog ACOT-type" evidence="2">
    <location>
        <begin position="5"/>
        <end position="117"/>
    </location>
</feature>
<dbReference type="PANTHER" id="PTHR11049:SF24">
    <property type="entry name" value="CYTOSOLIC ACYL COENZYME A THIOESTER HYDROLASE"/>
    <property type="match status" value="1"/>
</dbReference>
<evidence type="ECO:0000259" key="2">
    <source>
        <dbReference type="PROSITE" id="PS51770"/>
    </source>
</evidence>
<evidence type="ECO:0000313" key="3">
    <source>
        <dbReference type="EMBL" id="SDM33032.1"/>
    </source>
</evidence>
<dbReference type="PROSITE" id="PS51770">
    <property type="entry name" value="HOTDOG_ACOT"/>
    <property type="match status" value="1"/>
</dbReference>
<evidence type="ECO:0000256" key="1">
    <source>
        <dbReference type="ARBA" id="ARBA00022801"/>
    </source>
</evidence>
<accession>A0A1G9SCB0</accession>
<dbReference type="InterPro" id="IPR040170">
    <property type="entry name" value="Cytosol_ACT"/>
</dbReference>
<dbReference type="AlphaFoldDB" id="A0A1G9SCB0"/>
<keyword evidence="4" id="KW-1185">Reference proteome</keyword>
<dbReference type="GO" id="GO:0005829">
    <property type="term" value="C:cytosol"/>
    <property type="evidence" value="ECO:0007669"/>
    <property type="project" value="TreeGrafter"/>
</dbReference>
<dbReference type="Pfam" id="PF03061">
    <property type="entry name" value="4HBT"/>
    <property type="match status" value="1"/>
</dbReference>
<dbReference type="STRING" id="996166.SAMN05192554_10186"/>
<dbReference type="InterPro" id="IPR033120">
    <property type="entry name" value="HOTDOG_ACOT"/>
</dbReference>
<dbReference type="Gene3D" id="3.10.129.10">
    <property type="entry name" value="Hotdog Thioesterase"/>
    <property type="match status" value="1"/>
</dbReference>
<proteinExistence type="predicted"/>
<name>A0A1G9SCB0_9EURY</name>